<dbReference type="RefSeq" id="WP_058029765.1">
    <property type="nucleotide sequence ID" value="NZ_CP013187.1"/>
</dbReference>
<dbReference type="Proteomes" id="UP000061457">
    <property type="component" value="Chromosome I"/>
</dbReference>
<accession>A0A0S2K281</accession>
<dbReference type="OrthoDB" id="6306899at2"/>
<sequence>MLLKALRNWKLKRIANKLTPWLSTYGDKESYSDEEILYALSRAKISDKNLDLAKQIFNGTLSQYRDYGKTEYLNRKNRPPRLISSGTFNHSSAFGELSDYSNDDSSDSGN</sequence>
<dbReference type="AlphaFoldDB" id="A0A0S2K281"/>
<name>A0A0S2K281_9GAMM</name>
<proteinExistence type="predicted"/>
<feature type="compositionally biased region" description="Acidic residues" evidence="1">
    <location>
        <begin position="101"/>
        <end position="110"/>
    </location>
</feature>
<dbReference type="KEGG" id="pphe:PP2015_1578"/>
<protein>
    <submittedName>
        <fullName evidence="2">Uncharacterized protein</fullName>
    </submittedName>
</protein>
<organism evidence="2 3">
    <name type="scientific">Pseudoalteromonas phenolica</name>
    <dbReference type="NCBI Taxonomy" id="161398"/>
    <lineage>
        <taxon>Bacteria</taxon>
        <taxon>Pseudomonadati</taxon>
        <taxon>Pseudomonadota</taxon>
        <taxon>Gammaproteobacteria</taxon>
        <taxon>Alteromonadales</taxon>
        <taxon>Pseudoalteromonadaceae</taxon>
        <taxon>Pseudoalteromonas</taxon>
    </lineage>
</organism>
<evidence type="ECO:0000313" key="3">
    <source>
        <dbReference type="Proteomes" id="UP000061457"/>
    </source>
</evidence>
<dbReference type="PATRIC" id="fig|161398.10.peg.1602"/>
<evidence type="ECO:0000256" key="1">
    <source>
        <dbReference type="SAM" id="MobiDB-lite"/>
    </source>
</evidence>
<evidence type="ECO:0000313" key="2">
    <source>
        <dbReference type="EMBL" id="ALO42082.1"/>
    </source>
</evidence>
<dbReference type="STRING" id="161398.PP2015_1578"/>
<reference evidence="2 3" key="1">
    <citation type="submission" date="2015-11" db="EMBL/GenBank/DDBJ databases">
        <authorList>
            <person name="Zhang Y."/>
            <person name="Guo Z."/>
        </authorList>
    </citation>
    <scope>NUCLEOTIDE SEQUENCE [LARGE SCALE GENOMIC DNA]</scope>
    <source>
        <strain evidence="2 3">KCTC 12086</strain>
    </source>
</reference>
<dbReference type="EMBL" id="CP013187">
    <property type="protein sequence ID" value="ALO42082.1"/>
    <property type="molecule type" value="Genomic_DNA"/>
</dbReference>
<feature type="region of interest" description="Disordered" evidence="1">
    <location>
        <begin position="75"/>
        <end position="110"/>
    </location>
</feature>
<gene>
    <name evidence="2" type="ORF">PP2015_1578</name>
</gene>
<keyword evidence="3" id="KW-1185">Reference proteome</keyword>